<dbReference type="GO" id="GO:0004672">
    <property type="term" value="F:protein kinase activity"/>
    <property type="evidence" value="ECO:0007669"/>
    <property type="project" value="InterPro"/>
</dbReference>
<reference evidence="2" key="1">
    <citation type="submission" date="2019-11" db="EMBL/GenBank/DDBJ databases">
        <title>Bipolaris sorokiniana Genome sequencing.</title>
        <authorList>
            <person name="Wang H."/>
        </authorList>
    </citation>
    <scope>NUCLEOTIDE SEQUENCE</scope>
</reference>
<feature type="domain" description="Protein kinase" evidence="1">
    <location>
        <begin position="1"/>
        <end position="263"/>
    </location>
</feature>
<protein>
    <recommendedName>
        <fullName evidence="1">Protein kinase domain-containing protein</fullName>
    </recommendedName>
</protein>
<dbReference type="GO" id="GO:0005524">
    <property type="term" value="F:ATP binding"/>
    <property type="evidence" value="ECO:0007669"/>
    <property type="project" value="InterPro"/>
</dbReference>
<proteinExistence type="predicted"/>
<dbReference type="OMA" id="FGIVCIC"/>
<dbReference type="SUPFAM" id="SSF56112">
    <property type="entry name" value="Protein kinase-like (PK-like)"/>
    <property type="match status" value="1"/>
</dbReference>
<dbReference type="Gene3D" id="1.10.510.10">
    <property type="entry name" value="Transferase(Phosphotransferase) domain 1"/>
    <property type="match status" value="1"/>
</dbReference>
<evidence type="ECO:0000313" key="3">
    <source>
        <dbReference type="Proteomes" id="UP000624244"/>
    </source>
</evidence>
<gene>
    <name evidence="2" type="ORF">GGP41_007396</name>
</gene>
<dbReference type="InterPro" id="IPR011009">
    <property type="entry name" value="Kinase-like_dom_sf"/>
</dbReference>
<accession>A0A8H5ZSK2</accession>
<evidence type="ECO:0000259" key="1">
    <source>
        <dbReference type="PROSITE" id="PS50011"/>
    </source>
</evidence>
<organism evidence="2 3">
    <name type="scientific">Cochliobolus sativus</name>
    <name type="common">Common root rot and spot blotch fungus</name>
    <name type="synonym">Bipolaris sorokiniana</name>
    <dbReference type="NCBI Taxonomy" id="45130"/>
    <lineage>
        <taxon>Eukaryota</taxon>
        <taxon>Fungi</taxon>
        <taxon>Dikarya</taxon>
        <taxon>Ascomycota</taxon>
        <taxon>Pezizomycotina</taxon>
        <taxon>Dothideomycetes</taxon>
        <taxon>Pleosporomycetidae</taxon>
        <taxon>Pleosporales</taxon>
        <taxon>Pleosporineae</taxon>
        <taxon>Pleosporaceae</taxon>
        <taxon>Bipolaris</taxon>
    </lineage>
</organism>
<dbReference type="Proteomes" id="UP000624244">
    <property type="component" value="Unassembled WGS sequence"/>
</dbReference>
<dbReference type="EMBL" id="WNKQ01000001">
    <property type="protein sequence ID" value="KAF5854607.1"/>
    <property type="molecule type" value="Genomic_DNA"/>
</dbReference>
<comment type="caution">
    <text evidence="2">The sequence shown here is derived from an EMBL/GenBank/DDBJ whole genome shotgun (WGS) entry which is preliminary data.</text>
</comment>
<dbReference type="InterPro" id="IPR000719">
    <property type="entry name" value="Prot_kinase_dom"/>
</dbReference>
<sequence>MAAITRAVGQSGRRYFIEKLLQEKPGPLGQIYLVSVTNNDSKHFQDMFNDPKSSPYVCVAEDAIRDHSMFAYEYFKGYLLSFAQKNAPLPLMKRVLRDSLRDIVHTDIKPNNIVGDWDEADGNTTIQQVQIADIEDAAYVPGDSAIVGRHVGNWMWQSPKAHVSAQVYKSSAIFSFGVVCIYAVLKRVIFAVGDEELKEGEDKLAIILERQLSYFSDLEGLIGLLQYLGDSPWPQIFAVTAEGFNKEDPRKPFVLWRGVEPEF</sequence>
<name>A0A8H5ZSK2_COCSA</name>
<dbReference type="AlphaFoldDB" id="A0A8H5ZSK2"/>
<dbReference type="PROSITE" id="PS50011">
    <property type="entry name" value="PROTEIN_KINASE_DOM"/>
    <property type="match status" value="1"/>
</dbReference>
<evidence type="ECO:0000313" key="2">
    <source>
        <dbReference type="EMBL" id="KAF5854607.1"/>
    </source>
</evidence>